<comment type="similarity">
    <text evidence="1">Belongs to the GcvH family.</text>
</comment>
<keyword evidence="2" id="KW-0450">Lipoyl</keyword>
<evidence type="ECO:0000256" key="1">
    <source>
        <dbReference type="ARBA" id="ARBA00009249"/>
    </source>
</evidence>
<evidence type="ECO:0000259" key="3">
    <source>
        <dbReference type="PROSITE" id="PS50968"/>
    </source>
</evidence>
<dbReference type="PROSITE" id="PS00189">
    <property type="entry name" value="LIPOYL"/>
    <property type="match status" value="1"/>
</dbReference>
<dbReference type="NCBIfam" id="NF002270">
    <property type="entry name" value="PRK01202.1"/>
    <property type="match status" value="1"/>
</dbReference>
<dbReference type="GO" id="GO:0009249">
    <property type="term" value="P:protein lipoylation"/>
    <property type="evidence" value="ECO:0007669"/>
    <property type="project" value="TreeGrafter"/>
</dbReference>
<evidence type="ECO:0000313" key="4">
    <source>
        <dbReference type="EMBL" id="KKN27113.1"/>
    </source>
</evidence>
<evidence type="ECO:0000256" key="2">
    <source>
        <dbReference type="ARBA" id="ARBA00022823"/>
    </source>
</evidence>
<dbReference type="CDD" id="cd06848">
    <property type="entry name" value="GCS_H"/>
    <property type="match status" value="1"/>
</dbReference>
<organism evidence="4">
    <name type="scientific">marine sediment metagenome</name>
    <dbReference type="NCBI Taxonomy" id="412755"/>
    <lineage>
        <taxon>unclassified sequences</taxon>
        <taxon>metagenomes</taxon>
        <taxon>ecological metagenomes</taxon>
    </lineage>
</organism>
<protein>
    <recommendedName>
        <fullName evidence="3">Lipoyl-binding domain-containing protein</fullName>
    </recommendedName>
</protein>
<accession>A0A0F9SCK4</accession>
<dbReference type="Pfam" id="PF01597">
    <property type="entry name" value="GCV_H"/>
    <property type="match status" value="1"/>
</dbReference>
<dbReference type="NCBIfam" id="TIGR00527">
    <property type="entry name" value="gcvH"/>
    <property type="match status" value="1"/>
</dbReference>
<dbReference type="GO" id="GO:0005829">
    <property type="term" value="C:cytosol"/>
    <property type="evidence" value="ECO:0007669"/>
    <property type="project" value="TreeGrafter"/>
</dbReference>
<dbReference type="SUPFAM" id="SSF51230">
    <property type="entry name" value="Single hybrid motif"/>
    <property type="match status" value="1"/>
</dbReference>
<dbReference type="HAMAP" id="MF_00272">
    <property type="entry name" value="GcvH"/>
    <property type="match status" value="1"/>
</dbReference>
<dbReference type="InterPro" id="IPR000089">
    <property type="entry name" value="Biotin_lipoyl"/>
</dbReference>
<dbReference type="InterPro" id="IPR003016">
    <property type="entry name" value="2-oxoA_DH_lipoyl-BS"/>
</dbReference>
<dbReference type="AlphaFoldDB" id="A0A0F9SCK4"/>
<sequence length="127" mass="13985">MSNPSSLKYAETHEWIRREDNGELTIGITEHAQDLLGDLVFAELPEAGQRFSAKEECMLLESVKAASDIYMPVSGEISAVNTALVDEPELINQAPFGEGWLFKIQPDNIDDVNGLLTAEAYEQSLDA</sequence>
<dbReference type="PANTHER" id="PTHR11715:SF3">
    <property type="entry name" value="GLYCINE CLEAVAGE SYSTEM H PROTEIN-RELATED"/>
    <property type="match status" value="1"/>
</dbReference>
<dbReference type="GO" id="GO:0019464">
    <property type="term" value="P:glycine decarboxylation via glycine cleavage system"/>
    <property type="evidence" value="ECO:0007669"/>
    <property type="project" value="InterPro"/>
</dbReference>
<dbReference type="PANTHER" id="PTHR11715">
    <property type="entry name" value="GLYCINE CLEAVAGE SYSTEM H PROTEIN"/>
    <property type="match status" value="1"/>
</dbReference>
<comment type="caution">
    <text evidence="4">The sequence shown here is derived from an EMBL/GenBank/DDBJ whole genome shotgun (WGS) entry which is preliminary data.</text>
</comment>
<feature type="domain" description="Lipoyl-binding" evidence="3">
    <location>
        <begin position="23"/>
        <end position="105"/>
    </location>
</feature>
<dbReference type="InterPro" id="IPR033753">
    <property type="entry name" value="GCV_H/Fam206"/>
</dbReference>
<dbReference type="InterPro" id="IPR011053">
    <property type="entry name" value="Single_hybrid_motif"/>
</dbReference>
<proteinExistence type="inferred from homology"/>
<gene>
    <name evidence="4" type="ORF">LCGC14_0867870</name>
</gene>
<dbReference type="InterPro" id="IPR017453">
    <property type="entry name" value="GCV_H_sub"/>
</dbReference>
<dbReference type="EMBL" id="LAZR01002666">
    <property type="protein sequence ID" value="KKN27113.1"/>
    <property type="molecule type" value="Genomic_DNA"/>
</dbReference>
<dbReference type="GO" id="GO:0005960">
    <property type="term" value="C:glycine cleavage complex"/>
    <property type="evidence" value="ECO:0007669"/>
    <property type="project" value="InterPro"/>
</dbReference>
<dbReference type="PROSITE" id="PS50968">
    <property type="entry name" value="BIOTINYL_LIPOYL"/>
    <property type="match status" value="1"/>
</dbReference>
<name>A0A0F9SCK4_9ZZZZ</name>
<reference evidence="4" key="1">
    <citation type="journal article" date="2015" name="Nature">
        <title>Complex archaea that bridge the gap between prokaryotes and eukaryotes.</title>
        <authorList>
            <person name="Spang A."/>
            <person name="Saw J.H."/>
            <person name="Jorgensen S.L."/>
            <person name="Zaremba-Niedzwiedzka K."/>
            <person name="Martijn J."/>
            <person name="Lind A.E."/>
            <person name="van Eijk R."/>
            <person name="Schleper C."/>
            <person name="Guy L."/>
            <person name="Ettema T.J."/>
        </authorList>
    </citation>
    <scope>NUCLEOTIDE SEQUENCE</scope>
</reference>
<dbReference type="InterPro" id="IPR002930">
    <property type="entry name" value="GCV_H"/>
</dbReference>
<dbReference type="Gene3D" id="2.40.50.100">
    <property type="match status" value="1"/>
</dbReference>